<feature type="compositionally biased region" description="Low complexity" evidence="1">
    <location>
        <begin position="911"/>
        <end position="921"/>
    </location>
</feature>
<sequence>MYGVEGRMTILPNVETSFVTTQLQQSLPLQSQSQTNSVTIVPTSRKSPVETLLLQQQQKRVTYERSESQQSHRSSTKSSSTHGNNSTSAMLPNVSPVSISSSHVSPAAELQATDSCETVDLTDSLKRSTLHRQLPDLPQVPNLQALHPPRRSSSVLSHDGNSELYATVGEVPNIPNPNIPQSSGPDGRSYYNGKSVASHTSSSRGTTPGTSGTSKNNVGSSKSEPTPSSDSETYTLNHPYAKLKRSVGEHPYARVRTASVGGDEETDTDNYDTPHPYAQTGRNLNRNSQPPGNGQANARGEGDSASAHQQNILSSTSANVGDVNRQPGNPIPPRRAGRQWRRSSNPQAQDNQPQHFSGDSQDSRGYTSISVREPLSNIIANRNEVPHTRSYDSHYATVSDDSEEMYAAIEDPEGNYMRISGEDGEPGGRHWHGAPGIASPIPERREANSPLPPPPPVPPLASPPEMSPTGPLTTDQSQQGNQTSVPNPAPPLYAQVTKKSKKGKAPVTPTSSINASSSQNNNSVSNFTNEVTSINPSSPLPSSSQNPVSATSSTSTNKSRHAIPESSIPILSPIEPSVSEPRRWSKADISYSEFEVVREPMYSTSIAASLGGSARGRRKSPDSSMYQITDKKPINAISSEKMSSKKHKVPDVLDEDNYNVIPEPVPVARSSREGSSKNRKVSSNSNNYQEILDTYQSTNAYQEIDRKEPSDYYQEIGARLASEQNGGEGSSNLYQEIEKKQVVHTTTTTEIEDDEDLNDEFYETVKPASVSSKPKYLTSPSHSQGSVTSLDRKHGYEKLKKKGSGPPTVVIIASDDDDDDEEEDENKNEDSMYERVKYPPYERLKESRDDLHELPPDDDNFDRNFYEDIGYSRVKPKSKKPSATVLSTTESNKDLPRSDDALDNQNPKDASTSFSNSSNNNPYGLEVDSAEVSNLDQLYARVDKTKKKKHAKIIEASCSTTTSTTSTLVNTEISVTRMVESGETKSDVTGDTPKACIVLRSDRDDNSIEYI</sequence>
<dbReference type="Proteomes" id="UP000708208">
    <property type="component" value="Unassembled WGS sequence"/>
</dbReference>
<feature type="compositionally biased region" description="Acidic residues" evidence="1">
    <location>
        <begin position="814"/>
        <end position="827"/>
    </location>
</feature>
<feature type="compositionally biased region" description="Polar residues" evidence="1">
    <location>
        <begin position="342"/>
        <end position="366"/>
    </location>
</feature>
<feature type="compositionally biased region" description="Acidic residues" evidence="1">
    <location>
        <begin position="750"/>
        <end position="762"/>
    </location>
</feature>
<dbReference type="EMBL" id="CAJVCH010352368">
    <property type="protein sequence ID" value="CAG7815775.1"/>
    <property type="molecule type" value="Genomic_DNA"/>
</dbReference>
<feature type="compositionally biased region" description="Polar residues" evidence="1">
    <location>
        <begin position="36"/>
        <end position="46"/>
    </location>
</feature>
<feature type="compositionally biased region" description="Polar residues" evidence="1">
    <location>
        <begin position="778"/>
        <end position="789"/>
    </location>
</feature>
<evidence type="ECO:0000256" key="1">
    <source>
        <dbReference type="SAM" id="MobiDB-lite"/>
    </source>
</evidence>
<comment type="caution">
    <text evidence="2">The sequence shown here is derived from an EMBL/GenBank/DDBJ whole genome shotgun (WGS) entry which is preliminary data.</text>
</comment>
<keyword evidence="3" id="KW-1185">Reference proteome</keyword>
<feature type="compositionally biased region" description="Basic and acidic residues" evidence="1">
    <location>
        <begin position="828"/>
        <end position="866"/>
    </location>
</feature>
<feature type="region of interest" description="Disordered" evidence="1">
    <location>
        <begin position="605"/>
        <end position="689"/>
    </location>
</feature>
<proteinExistence type="predicted"/>
<evidence type="ECO:0000313" key="2">
    <source>
        <dbReference type="EMBL" id="CAG7815775.1"/>
    </source>
</evidence>
<organism evidence="2 3">
    <name type="scientific">Allacma fusca</name>
    <dbReference type="NCBI Taxonomy" id="39272"/>
    <lineage>
        <taxon>Eukaryota</taxon>
        <taxon>Metazoa</taxon>
        <taxon>Ecdysozoa</taxon>
        <taxon>Arthropoda</taxon>
        <taxon>Hexapoda</taxon>
        <taxon>Collembola</taxon>
        <taxon>Symphypleona</taxon>
        <taxon>Sminthuridae</taxon>
        <taxon>Allacma</taxon>
    </lineage>
</organism>
<feature type="region of interest" description="Disordered" evidence="1">
    <location>
        <begin position="413"/>
        <end position="584"/>
    </location>
</feature>
<dbReference type="AlphaFoldDB" id="A0A8J2KJ18"/>
<feature type="compositionally biased region" description="Pro residues" evidence="1">
    <location>
        <begin position="450"/>
        <end position="466"/>
    </location>
</feature>
<feature type="compositionally biased region" description="Low complexity" evidence="1">
    <location>
        <begin position="200"/>
        <end position="233"/>
    </location>
</feature>
<feature type="region of interest" description="Disordered" evidence="1">
    <location>
        <begin position="26"/>
        <end position="111"/>
    </location>
</feature>
<protein>
    <submittedName>
        <fullName evidence="2">Uncharacterized protein</fullName>
    </submittedName>
</protein>
<feature type="compositionally biased region" description="Low complexity" evidence="1">
    <location>
        <begin position="564"/>
        <end position="579"/>
    </location>
</feature>
<feature type="compositionally biased region" description="Polar residues" evidence="1">
    <location>
        <begin position="306"/>
        <end position="319"/>
    </location>
</feature>
<feature type="compositionally biased region" description="Low complexity" evidence="1">
    <location>
        <begin position="68"/>
        <end position="106"/>
    </location>
</feature>
<name>A0A8J2KJ18_9HEXA</name>
<feature type="region of interest" description="Disordered" evidence="1">
    <location>
        <begin position="130"/>
        <end position="366"/>
    </location>
</feature>
<gene>
    <name evidence="2" type="ORF">AFUS01_LOCUS26432</name>
</gene>
<feature type="compositionally biased region" description="Basic and acidic residues" evidence="1">
    <location>
        <begin position="891"/>
        <end position="900"/>
    </location>
</feature>
<feature type="compositionally biased region" description="Low complexity" evidence="1">
    <location>
        <begin position="507"/>
        <end position="549"/>
    </location>
</feature>
<evidence type="ECO:0000313" key="3">
    <source>
        <dbReference type="Proteomes" id="UP000708208"/>
    </source>
</evidence>
<accession>A0A8J2KJ18</accession>
<feature type="compositionally biased region" description="Polar residues" evidence="1">
    <location>
        <begin position="280"/>
        <end position="296"/>
    </location>
</feature>
<feature type="region of interest" description="Disordered" evidence="1">
    <location>
        <begin position="745"/>
        <end position="926"/>
    </location>
</feature>
<reference evidence="2" key="1">
    <citation type="submission" date="2021-06" db="EMBL/GenBank/DDBJ databases">
        <authorList>
            <person name="Hodson N. C."/>
            <person name="Mongue J. A."/>
            <person name="Jaron S. K."/>
        </authorList>
    </citation>
    <scope>NUCLEOTIDE SEQUENCE</scope>
</reference>
<feature type="compositionally biased region" description="Low complexity" evidence="1">
    <location>
        <begin position="26"/>
        <end position="35"/>
    </location>
</feature>
<feature type="compositionally biased region" description="Polar residues" evidence="1">
    <location>
        <begin position="470"/>
        <end position="486"/>
    </location>
</feature>
<dbReference type="OrthoDB" id="440385at2759"/>